<accession>A0A3M6U8S5</accession>
<comment type="caution">
    <text evidence="2">The sequence shown here is derived from an EMBL/GenBank/DDBJ whole genome shotgun (WGS) entry which is preliminary data.</text>
</comment>
<dbReference type="EMBL" id="RCHS01002012">
    <property type="protein sequence ID" value="RMX50001.1"/>
    <property type="molecule type" value="Genomic_DNA"/>
</dbReference>
<feature type="compositionally biased region" description="Basic and acidic residues" evidence="1">
    <location>
        <begin position="100"/>
        <end position="127"/>
    </location>
</feature>
<protein>
    <submittedName>
        <fullName evidence="2">Uncharacterized protein</fullName>
    </submittedName>
</protein>
<sequence length="127" mass="14390">MQGVAFFLFYVLLNEKVRELILSAWEWKNSFTETPFDDHEAIEIEEEKEKDKKKGKNKPAGKENSAQDGKQKRLENKPNEAAISSIQTLELGPPVTEAASDNKSKDKGNSSDTKPDVQDKTRKYEGM</sequence>
<evidence type="ECO:0000256" key="1">
    <source>
        <dbReference type="SAM" id="MobiDB-lite"/>
    </source>
</evidence>
<evidence type="ECO:0000313" key="3">
    <source>
        <dbReference type="Proteomes" id="UP000275408"/>
    </source>
</evidence>
<gene>
    <name evidence="2" type="ORF">pdam_00016652</name>
</gene>
<dbReference type="AlphaFoldDB" id="A0A3M6U8S5"/>
<keyword evidence="3" id="KW-1185">Reference proteome</keyword>
<reference evidence="2 3" key="1">
    <citation type="journal article" date="2018" name="Sci. Rep.">
        <title>Comparative analysis of the Pocillopora damicornis genome highlights role of immune system in coral evolution.</title>
        <authorList>
            <person name="Cunning R."/>
            <person name="Bay R.A."/>
            <person name="Gillette P."/>
            <person name="Baker A.C."/>
            <person name="Traylor-Knowles N."/>
        </authorList>
    </citation>
    <scope>NUCLEOTIDE SEQUENCE [LARGE SCALE GENOMIC DNA]</scope>
    <source>
        <strain evidence="2">RSMAS</strain>
        <tissue evidence="2">Whole animal</tissue>
    </source>
</reference>
<organism evidence="2 3">
    <name type="scientific">Pocillopora damicornis</name>
    <name type="common">Cauliflower coral</name>
    <name type="synonym">Millepora damicornis</name>
    <dbReference type="NCBI Taxonomy" id="46731"/>
    <lineage>
        <taxon>Eukaryota</taxon>
        <taxon>Metazoa</taxon>
        <taxon>Cnidaria</taxon>
        <taxon>Anthozoa</taxon>
        <taxon>Hexacorallia</taxon>
        <taxon>Scleractinia</taxon>
        <taxon>Astrocoeniina</taxon>
        <taxon>Pocilloporidae</taxon>
        <taxon>Pocillopora</taxon>
    </lineage>
</organism>
<evidence type="ECO:0000313" key="2">
    <source>
        <dbReference type="EMBL" id="RMX50001.1"/>
    </source>
</evidence>
<feature type="compositionally biased region" description="Basic and acidic residues" evidence="1">
    <location>
        <begin position="69"/>
        <end position="78"/>
    </location>
</feature>
<feature type="non-terminal residue" evidence="2">
    <location>
        <position position="127"/>
    </location>
</feature>
<feature type="compositionally biased region" description="Basic and acidic residues" evidence="1">
    <location>
        <begin position="36"/>
        <end position="52"/>
    </location>
</feature>
<name>A0A3M6U8S5_POCDA</name>
<proteinExistence type="predicted"/>
<feature type="region of interest" description="Disordered" evidence="1">
    <location>
        <begin position="36"/>
        <end position="127"/>
    </location>
</feature>
<dbReference type="Proteomes" id="UP000275408">
    <property type="component" value="Unassembled WGS sequence"/>
</dbReference>